<dbReference type="CDD" id="cd00041">
    <property type="entry name" value="CUB"/>
    <property type="match status" value="1"/>
</dbReference>
<sequence length="578" mass="66279">MFSILLPVILLSLTSCSFASKNCSKTYTVNKYKYQNYEHKEDTEEVVCFRVDSGRVRLRFGFAMCDWDDFHDKPYGYDHNYYDSLQVYDGCNTTENELMGEKVHCSKCCKYHPFCDREIIWTSKKTSCLKVVFQRNLRGKHRSLRYGMANVKDRDKKAHRRQWWPNCRDEYKPRPAPPPYRRPRPRPAPRPRPPPPPREETKNFNDLHGAIRSPNYPGYPPNLEYAYIIELPEKNKRIQLTFRVVDLPRRENGDCKKDYIEIYDGITTWSTVTKTICGNESIYQPIISKSYKMKVKFIADRVKGKNRGFDATYDPYQPPRVTNVSQKVTGVVIGTACGLVFLVLTFLAICHSRRLAVLRRHYDDQSLNGDDAIEEKAPPTYYDVMNSPENYPLTPPSSKRKEHHLAGTPQNEALPRYQDLFPLAEPGQEQQSADVASHMSRDVEGVQLTREIKGNDVNESEDRDVRDIDSGSDVGESGDRENDVSENDDKGVDARRESDARRGSDVKRGSDVRRESDVRRGSDVKPERDVGEGDDVRQGSDVKIAMGEFNVDAGGVKREDGSDTVAYQEYSRAITTDV</sequence>
<evidence type="ECO:0000256" key="7">
    <source>
        <dbReference type="SAM" id="Phobius"/>
    </source>
</evidence>
<dbReference type="SUPFAM" id="SSF49854">
    <property type="entry name" value="Spermadhesin, CUB domain"/>
    <property type="match status" value="1"/>
</dbReference>
<proteinExistence type="predicted"/>
<evidence type="ECO:0000256" key="6">
    <source>
        <dbReference type="SAM" id="MobiDB-lite"/>
    </source>
</evidence>
<gene>
    <name evidence="9" type="ORF">PACLA_8A051204</name>
</gene>
<keyword evidence="10" id="KW-1185">Reference proteome</keyword>
<feature type="region of interest" description="Disordered" evidence="6">
    <location>
        <begin position="174"/>
        <end position="211"/>
    </location>
</feature>
<keyword evidence="4" id="KW-0325">Glycoprotein</keyword>
<dbReference type="Proteomes" id="UP001152795">
    <property type="component" value="Unassembled WGS sequence"/>
</dbReference>
<keyword evidence="1 8" id="KW-0732">Signal</keyword>
<keyword evidence="2" id="KW-0677">Repeat</keyword>
<dbReference type="OrthoDB" id="5964346at2759"/>
<evidence type="ECO:0000256" key="4">
    <source>
        <dbReference type="ARBA" id="ARBA00023180"/>
    </source>
</evidence>
<dbReference type="PANTHER" id="PTHR24251">
    <property type="entry name" value="OVOCHYMASE-RELATED"/>
    <property type="match status" value="1"/>
</dbReference>
<dbReference type="PROSITE" id="PS01180">
    <property type="entry name" value="CUB"/>
    <property type="match status" value="1"/>
</dbReference>
<evidence type="ECO:0000313" key="10">
    <source>
        <dbReference type="Proteomes" id="UP001152795"/>
    </source>
</evidence>
<keyword evidence="7" id="KW-0812">Transmembrane</keyword>
<organism evidence="9 10">
    <name type="scientific">Paramuricea clavata</name>
    <name type="common">Red gorgonian</name>
    <name type="synonym">Violescent sea-whip</name>
    <dbReference type="NCBI Taxonomy" id="317549"/>
    <lineage>
        <taxon>Eukaryota</taxon>
        <taxon>Metazoa</taxon>
        <taxon>Cnidaria</taxon>
        <taxon>Anthozoa</taxon>
        <taxon>Octocorallia</taxon>
        <taxon>Malacalcyonacea</taxon>
        <taxon>Plexauridae</taxon>
        <taxon>Paramuricea</taxon>
    </lineage>
</organism>
<evidence type="ECO:0000256" key="2">
    <source>
        <dbReference type="ARBA" id="ARBA00022737"/>
    </source>
</evidence>
<feature type="compositionally biased region" description="Basic and acidic residues" evidence="6">
    <location>
        <begin position="445"/>
        <end position="456"/>
    </location>
</feature>
<evidence type="ECO:0000256" key="5">
    <source>
        <dbReference type="PROSITE-ProRule" id="PRU00059"/>
    </source>
</evidence>
<dbReference type="InterPro" id="IPR035914">
    <property type="entry name" value="Sperma_CUB_dom_sf"/>
</dbReference>
<reference evidence="9" key="1">
    <citation type="submission" date="2020-04" db="EMBL/GenBank/DDBJ databases">
        <authorList>
            <person name="Alioto T."/>
            <person name="Alioto T."/>
            <person name="Gomez Garrido J."/>
        </authorList>
    </citation>
    <scope>NUCLEOTIDE SEQUENCE</scope>
    <source>
        <strain evidence="9">A484AB</strain>
    </source>
</reference>
<feature type="region of interest" description="Disordered" evidence="6">
    <location>
        <begin position="445"/>
        <end position="540"/>
    </location>
</feature>
<dbReference type="FunFam" id="2.60.120.290:FF:000003">
    <property type="entry name" value="Neuropilin"/>
    <property type="match status" value="1"/>
</dbReference>
<keyword evidence="7" id="KW-0472">Membrane</keyword>
<dbReference type="EMBL" id="CACRXK020003334">
    <property type="protein sequence ID" value="CAB3998367.1"/>
    <property type="molecule type" value="Genomic_DNA"/>
</dbReference>
<feature type="signal peptide" evidence="8">
    <location>
        <begin position="1"/>
        <end position="19"/>
    </location>
</feature>
<name>A0A7D9I249_PARCT</name>
<dbReference type="SMART" id="SM00042">
    <property type="entry name" value="CUB"/>
    <property type="match status" value="1"/>
</dbReference>
<evidence type="ECO:0000256" key="3">
    <source>
        <dbReference type="ARBA" id="ARBA00023157"/>
    </source>
</evidence>
<feature type="compositionally biased region" description="Basic and acidic residues" evidence="6">
    <location>
        <begin position="477"/>
        <end position="540"/>
    </location>
</feature>
<protein>
    <submittedName>
        <fullName evidence="9">Uncharacterized protein</fullName>
    </submittedName>
</protein>
<evidence type="ECO:0000256" key="1">
    <source>
        <dbReference type="ARBA" id="ARBA00022729"/>
    </source>
</evidence>
<keyword evidence="7" id="KW-1133">Transmembrane helix</keyword>
<feature type="transmembrane region" description="Helical" evidence="7">
    <location>
        <begin position="328"/>
        <end position="350"/>
    </location>
</feature>
<feature type="region of interest" description="Disordered" evidence="6">
    <location>
        <begin position="381"/>
        <end position="414"/>
    </location>
</feature>
<evidence type="ECO:0000313" key="9">
    <source>
        <dbReference type="EMBL" id="CAB3998367.1"/>
    </source>
</evidence>
<comment type="caution">
    <text evidence="9">The sequence shown here is derived from an EMBL/GenBank/DDBJ whole genome shotgun (WGS) entry which is preliminary data.</text>
</comment>
<dbReference type="AlphaFoldDB" id="A0A7D9I249"/>
<comment type="caution">
    <text evidence="5">Lacks conserved residue(s) required for the propagation of feature annotation.</text>
</comment>
<keyword evidence="3" id="KW-1015">Disulfide bond</keyword>
<accession>A0A7D9I249</accession>
<dbReference type="Gene3D" id="2.60.120.290">
    <property type="entry name" value="Spermadhesin, CUB domain"/>
    <property type="match status" value="1"/>
</dbReference>
<dbReference type="Pfam" id="PF00431">
    <property type="entry name" value="CUB"/>
    <property type="match status" value="1"/>
</dbReference>
<evidence type="ECO:0000256" key="8">
    <source>
        <dbReference type="SAM" id="SignalP"/>
    </source>
</evidence>
<dbReference type="InterPro" id="IPR000859">
    <property type="entry name" value="CUB_dom"/>
</dbReference>
<feature type="chain" id="PRO_5043781053" evidence="8">
    <location>
        <begin position="20"/>
        <end position="578"/>
    </location>
</feature>